<dbReference type="RefSeq" id="WP_285609605.1">
    <property type="nucleotide sequence ID" value="NZ_BSSD01000002.1"/>
</dbReference>
<keyword evidence="4" id="KW-1185">Reference proteome</keyword>
<feature type="transmembrane region" description="Helical" evidence="2">
    <location>
        <begin position="48"/>
        <end position="76"/>
    </location>
</feature>
<feature type="compositionally biased region" description="Polar residues" evidence="1">
    <location>
        <begin position="250"/>
        <end position="259"/>
    </location>
</feature>
<dbReference type="Proteomes" id="UP001165042">
    <property type="component" value="Unassembled WGS sequence"/>
</dbReference>
<sequence>MDWMLSPELWIAFGTLLLLEVVLGIDNIVFISILAGRLPPEQQQRARIVGLSLALITRLLLLASLSWVIGLTAPLFTALGQEISGRDLILLLGGLFLLGKATFEIHEQLEGTEHATTRKAVSFGSVIAQILVLDVVFSLDSVITAVGMVDELGIMVAAVVVAMVIMLVSAKAISEFVNRHPTVKMLALSFLLLIGGSLIAEGFDQHIPKGYVYGPIAFSVFVEFLNLRAKAKRAAQPVHLHPTYVKDTATKGNSDTQGDGDSKGNSDTKGNSGVSDR</sequence>
<keyword evidence="2" id="KW-0812">Transmembrane</keyword>
<keyword evidence="2" id="KW-0472">Membrane</keyword>
<feature type="compositionally biased region" description="Polar residues" evidence="1">
    <location>
        <begin position="267"/>
        <end position="277"/>
    </location>
</feature>
<proteinExistence type="predicted"/>
<dbReference type="GO" id="GO:0005886">
    <property type="term" value="C:plasma membrane"/>
    <property type="evidence" value="ECO:0007669"/>
    <property type="project" value="TreeGrafter"/>
</dbReference>
<evidence type="ECO:0000256" key="2">
    <source>
        <dbReference type="SAM" id="Phobius"/>
    </source>
</evidence>
<evidence type="ECO:0000313" key="3">
    <source>
        <dbReference type="EMBL" id="GLW91098.1"/>
    </source>
</evidence>
<feature type="transmembrane region" description="Helical" evidence="2">
    <location>
        <begin position="126"/>
        <end position="146"/>
    </location>
</feature>
<dbReference type="InterPro" id="IPR005496">
    <property type="entry name" value="Integral_membrane_TerC"/>
</dbReference>
<accession>A0A9W6V9L6</accession>
<organism evidence="3 4">
    <name type="scientific">Actinokineospora globicatena</name>
    <dbReference type="NCBI Taxonomy" id="103729"/>
    <lineage>
        <taxon>Bacteria</taxon>
        <taxon>Bacillati</taxon>
        <taxon>Actinomycetota</taxon>
        <taxon>Actinomycetes</taxon>
        <taxon>Pseudonocardiales</taxon>
        <taxon>Pseudonocardiaceae</taxon>
        <taxon>Actinokineospora</taxon>
    </lineage>
</organism>
<feature type="transmembrane region" description="Helical" evidence="2">
    <location>
        <begin position="185"/>
        <end position="204"/>
    </location>
</feature>
<feature type="transmembrane region" description="Helical" evidence="2">
    <location>
        <begin position="210"/>
        <end position="227"/>
    </location>
</feature>
<feature type="transmembrane region" description="Helical" evidence="2">
    <location>
        <begin position="88"/>
        <end position="105"/>
    </location>
</feature>
<feature type="region of interest" description="Disordered" evidence="1">
    <location>
        <begin position="245"/>
        <end position="277"/>
    </location>
</feature>
<feature type="transmembrane region" description="Helical" evidence="2">
    <location>
        <begin position="152"/>
        <end position="173"/>
    </location>
</feature>
<feature type="transmembrane region" description="Helical" evidence="2">
    <location>
        <begin position="12"/>
        <end position="36"/>
    </location>
</feature>
<protein>
    <submittedName>
        <fullName evidence="3">Membrane protein</fullName>
    </submittedName>
</protein>
<dbReference type="PANTHER" id="PTHR30060">
    <property type="entry name" value="INNER MEMBRANE PROTEIN"/>
    <property type="match status" value="1"/>
</dbReference>
<dbReference type="EMBL" id="BSSD01000002">
    <property type="protein sequence ID" value="GLW91098.1"/>
    <property type="molecule type" value="Genomic_DNA"/>
</dbReference>
<dbReference type="Pfam" id="PF03741">
    <property type="entry name" value="TerC"/>
    <property type="match status" value="1"/>
</dbReference>
<evidence type="ECO:0000313" key="4">
    <source>
        <dbReference type="Proteomes" id="UP001165042"/>
    </source>
</evidence>
<comment type="caution">
    <text evidence="3">The sequence shown here is derived from an EMBL/GenBank/DDBJ whole genome shotgun (WGS) entry which is preliminary data.</text>
</comment>
<keyword evidence="2" id="KW-1133">Transmembrane helix</keyword>
<dbReference type="AlphaFoldDB" id="A0A9W6V9L6"/>
<dbReference type="PANTHER" id="PTHR30060:SF0">
    <property type="entry name" value="COILED-COIL PROTEIN (DUF2040)-RELATED"/>
    <property type="match status" value="1"/>
</dbReference>
<reference evidence="3" key="1">
    <citation type="submission" date="2023-02" db="EMBL/GenBank/DDBJ databases">
        <title>Actinokineospora globicatena NBRC 15670.</title>
        <authorList>
            <person name="Ichikawa N."/>
            <person name="Sato H."/>
            <person name="Tonouchi N."/>
        </authorList>
    </citation>
    <scope>NUCLEOTIDE SEQUENCE</scope>
    <source>
        <strain evidence="3">NBRC 15670</strain>
    </source>
</reference>
<gene>
    <name evidence="3" type="ORF">Aglo03_19140</name>
</gene>
<evidence type="ECO:0000256" key="1">
    <source>
        <dbReference type="SAM" id="MobiDB-lite"/>
    </source>
</evidence>
<name>A0A9W6V9L6_9PSEU</name>